<gene>
    <name evidence="2" type="ORF">ORJ04_14125</name>
</gene>
<dbReference type="RefSeq" id="WP_305976541.1">
    <property type="nucleotide sequence ID" value="NZ_JAPJDZ010000038.1"/>
</dbReference>
<proteinExistence type="predicted"/>
<accession>A0ABT9I1P1</accession>
<dbReference type="InterPro" id="IPR043714">
    <property type="entry name" value="DUF5655"/>
</dbReference>
<comment type="caution">
    <text evidence="2">The sequence shown here is derived from an EMBL/GenBank/DDBJ whole genome shotgun (WGS) entry which is preliminary data.</text>
</comment>
<protein>
    <submittedName>
        <fullName evidence="2">DUF5655 domain-containing protein</fullName>
    </submittedName>
</protein>
<evidence type="ECO:0000313" key="3">
    <source>
        <dbReference type="Proteomes" id="UP001231109"/>
    </source>
</evidence>
<dbReference type="Pfam" id="PF18899">
    <property type="entry name" value="DUF5655"/>
    <property type="match status" value="1"/>
</dbReference>
<name>A0ABT9I1P1_9GAMM</name>
<dbReference type="EMBL" id="JAPJDZ010000038">
    <property type="protein sequence ID" value="MDP5137088.1"/>
    <property type="molecule type" value="Genomic_DNA"/>
</dbReference>
<reference evidence="2 3" key="1">
    <citation type="submission" date="2022-11" db="EMBL/GenBank/DDBJ databases">
        <title>Viruses from the air-sea interface of a natural surface slick.</title>
        <authorList>
            <person name="Rahlff J."/>
            <person name="Holmfeldt K."/>
        </authorList>
    </citation>
    <scope>NUCLEOTIDE SEQUENCE [LARGE SCALE GENOMIC DNA]</scope>
    <source>
        <strain evidence="2 3">SMS4</strain>
    </source>
</reference>
<dbReference type="Proteomes" id="UP001231109">
    <property type="component" value="Unassembled WGS sequence"/>
</dbReference>
<sequence length="61" mass="6678">MSSSTATRLDLGLNLKGVEPSGKLEASGSFNAMCSHRIRLTCATDIDDHVKHWLAEAYKRS</sequence>
<keyword evidence="3" id="KW-1185">Reference proteome</keyword>
<evidence type="ECO:0000259" key="1">
    <source>
        <dbReference type="Pfam" id="PF18899"/>
    </source>
</evidence>
<feature type="domain" description="DUF5655" evidence="1">
    <location>
        <begin position="4"/>
        <end position="59"/>
    </location>
</feature>
<evidence type="ECO:0000313" key="2">
    <source>
        <dbReference type="EMBL" id="MDP5137088.1"/>
    </source>
</evidence>
<organism evidence="2 3">
    <name type="scientific">Rheinheimera baltica</name>
    <dbReference type="NCBI Taxonomy" id="67576"/>
    <lineage>
        <taxon>Bacteria</taxon>
        <taxon>Pseudomonadati</taxon>
        <taxon>Pseudomonadota</taxon>
        <taxon>Gammaproteobacteria</taxon>
        <taxon>Chromatiales</taxon>
        <taxon>Chromatiaceae</taxon>
        <taxon>Rheinheimera</taxon>
    </lineage>
</organism>